<comment type="caution">
    <text evidence="1">The sequence shown here is derived from an EMBL/GenBank/DDBJ whole genome shotgun (WGS) entry which is preliminary data.</text>
</comment>
<dbReference type="Proteomes" id="UP001146468">
    <property type="component" value="Unassembled WGS sequence"/>
</dbReference>
<sequence>MKEVRPEAIQVLGTNVHQPSVRSVPARQREFLDAMADLETTSPNNEIAISDIASSLGRKLNEISDSRAKLINRDLIVSAGHGKLEFAQPYLGAYLRIDDRPIRVN</sequence>
<keyword evidence="2" id="KW-1185">Reference proteome</keyword>
<organism evidence="1 2">
    <name type="scientific">Corynebacterium meitnerae</name>
    <dbReference type="NCBI Taxonomy" id="2913498"/>
    <lineage>
        <taxon>Bacteria</taxon>
        <taxon>Bacillati</taxon>
        <taxon>Actinomycetota</taxon>
        <taxon>Actinomycetes</taxon>
        <taxon>Mycobacteriales</taxon>
        <taxon>Corynebacteriaceae</taxon>
        <taxon>Corynebacterium</taxon>
    </lineage>
</organism>
<gene>
    <name evidence="1" type="ORF">L8U60_03495</name>
</gene>
<evidence type="ECO:0000313" key="1">
    <source>
        <dbReference type="EMBL" id="MCZ9293551.1"/>
    </source>
</evidence>
<accession>A0A9X3LTM4</accession>
<dbReference type="EMBL" id="JAKMUS010000004">
    <property type="protein sequence ID" value="MCZ9293551.1"/>
    <property type="molecule type" value="Genomic_DNA"/>
</dbReference>
<reference evidence="1" key="1">
    <citation type="submission" date="2022-02" db="EMBL/GenBank/DDBJ databases">
        <title>Corynebacterium sp. from urogenital microbiome.</title>
        <authorList>
            <person name="Cappelli E.A."/>
            <person name="Ribeiro T.G."/>
            <person name="Peixe L."/>
        </authorList>
    </citation>
    <scope>NUCLEOTIDE SEQUENCE</scope>
    <source>
        <strain evidence="1">C8Ua_172</strain>
    </source>
</reference>
<evidence type="ECO:0000313" key="2">
    <source>
        <dbReference type="Proteomes" id="UP001146468"/>
    </source>
</evidence>
<dbReference type="AlphaFoldDB" id="A0A9X3LTM4"/>
<protein>
    <submittedName>
        <fullName evidence="1">Uncharacterized protein</fullName>
    </submittedName>
</protein>
<name>A0A9X3LTM4_9CORY</name>
<dbReference type="RefSeq" id="WP_269965010.1">
    <property type="nucleotide sequence ID" value="NZ_JAKMUS010000004.1"/>
</dbReference>
<proteinExistence type="predicted"/>